<proteinExistence type="predicted"/>
<evidence type="ECO:0000313" key="12">
    <source>
        <dbReference type="Proteomes" id="UP001230005"/>
    </source>
</evidence>
<dbReference type="Gene3D" id="1.10.1130.10">
    <property type="entry name" value="Flavocytochrome C3, Chain A"/>
    <property type="match status" value="1"/>
</dbReference>
<evidence type="ECO:0000313" key="11">
    <source>
        <dbReference type="EMBL" id="MDQ0256670.1"/>
    </source>
</evidence>
<evidence type="ECO:0000256" key="3">
    <source>
        <dbReference type="ARBA" id="ARBA00022723"/>
    </source>
</evidence>
<dbReference type="Proteomes" id="UP001230005">
    <property type="component" value="Unassembled WGS sequence"/>
</dbReference>
<evidence type="ECO:0000256" key="2">
    <source>
        <dbReference type="ARBA" id="ARBA00022617"/>
    </source>
</evidence>
<feature type="domain" description="Cytochrome c7-like" evidence="9">
    <location>
        <begin position="424"/>
        <end position="525"/>
    </location>
</feature>
<evidence type="ECO:0000256" key="6">
    <source>
        <dbReference type="ARBA" id="ARBA00023004"/>
    </source>
</evidence>
<dbReference type="Pfam" id="PF14522">
    <property type="entry name" value="Cytochrome_C7"/>
    <property type="match status" value="1"/>
</dbReference>
<dbReference type="InterPro" id="IPR013783">
    <property type="entry name" value="Ig-like_fold"/>
</dbReference>
<dbReference type="Pfam" id="PF13205">
    <property type="entry name" value="Big_5"/>
    <property type="match status" value="1"/>
</dbReference>
<dbReference type="Gene3D" id="1.10.3820.10">
    <property type="entry name" value="Di-heme elbow motif domain"/>
    <property type="match status" value="1"/>
</dbReference>
<evidence type="ECO:0000256" key="4">
    <source>
        <dbReference type="ARBA" id="ARBA00022729"/>
    </source>
</evidence>
<dbReference type="RefSeq" id="WP_307329168.1">
    <property type="nucleotide sequence ID" value="NZ_JAUSUG010000018.1"/>
</dbReference>
<name>A0ABU0A0D1_9BACI</name>
<protein>
    <submittedName>
        <fullName evidence="11">Formate-dependent nitrite reductase cytochrome c552 subunit</fullName>
    </submittedName>
</protein>
<dbReference type="InterPro" id="IPR054337">
    <property type="entry name" value="Mtrc-MtrF-like_dom_II/IV"/>
</dbReference>
<dbReference type="Gene3D" id="2.60.40.10">
    <property type="entry name" value="Immunoglobulins"/>
    <property type="match status" value="1"/>
</dbReference>
<comment type="caution">
    <text evidence="11">The sequence shown here is derived from an EMBL/GenBank/DDBJ whole genome shotgun (WGS) entry which is preliminary data.</text>
</comment>
<feature type="region of interest" description="Disordered" evidence="7">
    <location>
        <begin position="41"/>
        <end position="92"/>
    </location>
</feature>
<keyword evidence="5" id="KW-0249">Electron transport</keyword>
<keyword evidence="6" id="KW-0408">Iron</keyword>
<keyword evidence="12" id="KW-1185">Reference proteome</keyword>
<evidence type="ECO:0000256" key="5">
    <source>
        <dbReference type="ARBA" id="ARBA00022982"/>
    </source>
</evidence>
<dbReference type="InterPro" id="IPR032812">
    <property type="entry name" value="SbsA_Ig"/>
</dbReference>
<dbReference type="InterPro" id="IPR029467">
    <property type="entry name" value="Cyt_c7-like"/>
</dbReference>
<dbReference type="EMBL" id="JAUSUG010000018">
    <property type="protein sequence ID" value="MDQ0256670.1"/>
    <property type="molecule type" value="Genomic_DNA"/>
</dbReference>
<dbReference type="InterPro" id="IPR036280">
    <property type="entry name" value="Multihaem_cyt_sf"/>
</dbReference>
<feature type="compositionally biased region" description="Basic and acidic residues" evidence="7">
    <location>
        <begin position="41"/>
        <end position="51"/>
    </location>
</feature>
<keyword evidence="1" id="KW-0813">Transport</keyword>
<sequence>MVKPSFRNISSFFLIFVLLLAGFTPSFQITLAEDGTGLSDEKAEEDLKAEDYIIDPSTNDEGKEEQDEEGKKEMTSQSEGTGEGTITIHSPDNYTLTNEQTLLVSGTYTNTPYELHLIGVSEENIKILNFSEGTWQIELENLKDGTYEFYVQAYDEEGPIENVVSDSRILVIHTIAPILTVQTPEHHSYTNQLFFSGTWESSIELGPEFESDFVPSIEFYLFKEEKEIGNTEAVIILADKEDSIDDNGVWNWEISMEKIKEELEMELDFEDGEYYFYLKTIDAAGNERVLPAKEEADEIEPFMFTYHTARPYITPNVTPKHKATQVPITIEAITANYVGLEIDPEYEIQKMMKVLKENKVIEGTVTFEEKTGEIRFEPTKGVLSVNTRYEVIIDPLLKDIAGNYINPRIWSFTTESRKVTSAHVVIANNTNTCATCHSTHTADSRNLVKGNMDLPRLEEENKEGAIQEPDGGVSMDPIQAYCLACHDGTTAAPMAQDVNATYIHDKTLITEGGEEKIGTCSSCHDPHVQTVEGNRNTHHLQSHFTFDHDKLHNPNTEGIGKIDSKITLCETCHINDSFERYGDGEFILFQYENRNSYSVDKNGNPVMFGSTENYSLCVRCHNADYQKQYPNVSDILKYYKDASAASSGHFITNDRVKDGSLLNGNLACDDCHNRHGSNNEMLINSVLGHNGERDKDGNRIKFSWSGPRDTVKAQRDFCLSCHNETTELYGLNPSYMEEEGSVHRQNKDKSCADCHGGPEKDFTRAVHTPTRGSLQQDE</sequence>
<dbReference type="SUPFAM" id="SSF48695">
    <property type="entry name" value="Multiheme cytochromes"/>
    <property type="match status" value="2"/>
</dbReference>
<evidence type="ECO:0000256" key="7">
    <source>
        <dbReference type="SAM" id="MobiDB-lite"/>
    </source>
</evidence>
<feature type="domain" description="SbsA Ig-like" evidence="8">
    <location>
        <begin position="311"/>
        <end position="414"/>
    </location>
</feature>
<keyword evidence="3" id="KW-0479">Metal-binding</keyword>
<keyword evidence="4" id="KW-0732">Signal</keyword>
<evidence type="ECO:0000259" key="8">
    <source>
        <dbReference type="Pfam" id="PF13205"/>
    </source>
</evidence>
<organism evidence="11 12">
    <name type="scientific">Evansella vedderi</name>
    <dbReference type="NCBI Taxonomy" id="38282"/>
    <lineage>
        <taxon>Bacteria</taxon>
        <taxon>Bacillati</taxon>
        <taxon>Bacillota</taxon>
        <taxon>Bacilli</taxon>
        <taxon>Bacillales</taxon>
        <taxon>Bacillaceae</taxon>
        <taxon>Evansella</taxon>
    </lineage>
</organism>
<reference evidence="11 12" key="1">
    <citation type="submission" date="2023-07" db="EMBL/GenBank/DDBJ databases">
        <title>Genomic Encyclopedia of Type Strains, Phase IV (KMG-IV): sequencing the most valuable type-strain genomes for metagenomic binning, comparative biology and taxonomic classification.</title>
        <authorList>
            <person name="Goeker M."/>
        </authorList>
    </citation>
    <scope>NUCLEOTIDE SEQUENCE [LARGE SCALE GENOMIC DNA]</scope>
    <source>
        <strain evidence="11 12">DSM 9768</strain>
    </source>
</reference>
<evidence type="ECO:0000259" key="9">
    <source>
        <dbReference type="Pfam" id="PF14522"/>
    </source>
</evidence>
<accession>A0ABU0A0D1</accession>
<feature type="domain" description="Outer membrane cytochrome MtrC/MtrF-like" evidence="10">
    <location>
        <begin position="610"/>
        <end position="767"/>
    </location>
</feature>
<evidence type="ECO:0000256" key="1">
    <source>
        <dbReference type="ARBA" id="ARBA00022448"/>
    </source>
</evidence>
<evidence type="ECO:0000259" key="10">
    <source>
        <dbReference type="Pfam" id="PF22113"/>
    </source>
</evidence>
<gene>
    <name evidence="11" type="ORF">J2S74_004092</name>
</gene>
<feature type="compositionally biased region" description="Basic and acidic residues" evidence="7">
    <location>
        <begin position="740"/>
        <end position="764"/>
    </location>
</feature>
<dbReference type="InterPro" id="IPR038266">
    <property type="entry name" value="NapC/NirT_cytc_sf"/>
</dbReference>
<keyword evidence="2" id="KW-0349">Heme</keyword>
<dbReference type="Pfam" id="PF22113">
    <property type="entry name" value="Mtrc-MtrF_II-IV_dom"/>
    <property type="match status" value="1"/>
</dbReference>
<feature type="region of interest" description="Disordered" evidence="7">
    <location>
        <begin position="740"/>
        <end position="778"/>
    </location>
</feature>